<gene>
    <name evidence="1" type="ORF">HG263_02920</name>
</gene>
<keyword evidence="2" id="KW-1185">Reference proteome</keyword>
<dbReference type="AlphaFoldDB" id="A0A849V9P9"/>
<evidence type="ECO:0000313" key="2">
    <source>
        <dbReference type="Proteomes" id="UP000586305"/>
    </source>
</evidence>
<dbReference type="EMBL" id="JABBPG010000001">
    <property type="protein sequence ID" value="NOU49500.1"/>
    <property type="molecule type" value="Genomic_DNA"/>
</dbReference>
<dbReference type="Proteomes" id="UP000586305">
    <property type="component" value="Unassembled WGS sequence"/>
</dbReference>
<proteinExistence type="predicted"/>
<protein>
    <submittedName>
        <fullName evidence="1">Uncharacterized protein</fullName>
    </submittedName>
</protein>
<organism evidence="1 2">
    <name type="scientific">Pseudoalteromonas caenipelagi</name>
    <dbReference type="NCBI Taxonomy" id="2726988"/>
    <lineage>
        <taxon>Bacteria</taxon>
        <taxon>Pseudomonadati</taxon>
        <taxon>Pseudomonadota</taxon>
        <taxon>Gammaproteobacteria</taxon>
        <taxon>Alteromonadales</taxon>
        <taxon>Pseudoalteromonadaceae</taxon>
        <taxon>Pseudoalteromonas</taxon>
    </lineage>
</organism>
<accession>A0A849V9P9</accession>
<evidence type="ECO:0000313" key="1">
    <source>
        <dbReference type="EMBL" id="NOU49500.1"/>
    </source>
</evidence>
<reference evidence="1 2" key="1">
    <citation type="submission" date="2020-04" db="EMBL/GenBank/DDBJ databases">
        <title>Pseudoalteromonas caenipelagi sp. nov., isolated from a tidal flat.</title>
        <authorList>
            <person name="Park S."/>
            <person name="Yoon J.-H."/>
        </authorList>
    </citation>
    <scope>NUCLEOTIDE SEQUENCE [LARGE SCALE GENOMIC DNA]</scope>
    <source>
        <strain evidence="1 2">JBTF-M23</strain>
    </source>
</reference>
<comment type="caution">
    <text evidence="1">The sequence shown here is derived from an EMBL/GenBank/DDBJ whole genome shotgun (WGS) entry which is preliminary data.</text>
</comment>
<name>A0A849V9P9_9GAMM</name>
<dbReference type="RefSeq" id="WP_171624568.1">
    <property type="nucleotide sequence ID" value="NZ_JABBPG010000001.1"/>
</dbReference>
<sequence>MTIEAQLALLQKAVTEQTDASVKLATDVTDSINEIDQVKADMHGTHDLIKANHQAINDWQTKTGKVSLKDLNGQSYQVDSLSDLINDTQKINPHPDVMTKAQFDALREMRKQQYAGSGFVEWGKHNRASSNQKVNEGMWQWLSPSFKNGLIMGEVSTNIIDGASKSIYPKVVIDGTLQHVFGVAHGSTQTTLKFPSAPDGTKTYDSATGKVTQYASAVEAFTGLIKSGSFDSGEGWVLPEGWKIGNNLLSYDGTGGQYYKPVSLSNEPLVNDNEYVLEVTVSSIDSGNISVAVNNEASFTNPWGRLDIDSVGTHKIKFKAPASGEARIIVQNNNAQQKVSISSICLRPATEQVITSRKDLVFLESWHEKIADKDVVYPLGNVQFGASNYEGIGLANNLVAQGYSAFGEWDTNTKGYGVKWSTLSAANRVKFLKNPEHNIYYDPEAKAYIQVRYRVRVVEGLGDNWNNNRFLAPQTVSYFHYLGSDNAANSRIITRGQLDTNLDVSNVTSGDYVNGYVCKSPYDLFPDKDSSHWQPRNNQNRTCAYKSQCFAIPIALVQRLNQGAYHPVYNPMGTAQWGGRNSEGGDELAYRYPWSAAGTHESWGMYATSTLDAFVKRTSAPNGLGTIGNNSGRPDQYKYHDAIYAGQVEDLRLNANKLDVNQLREDTIRKAVAGTLRGKNKLVFTNVKAKKLAIANTYAGKYYINLFGTVDQQNGYEIEPECRKFSYLYNSTRGTLLYAAYVEPSGNIYTSDKHGTLLDNSFQKITSSTLLDWQVGDDIYVIKGVPLSSEFDSLPWTDIIGHPERIAATFPDGVIGQWLPKLPDNSSGYPLNRKMADGVLNASYTRDLGQTWTNSNVGFDQIKNTSSGSWNPDIVALLSYKTPAQFTEASSQLGILGDVSNIYVTQANQTAYGNRLQPSLIGKVGTRSNGALIHEEVAVNKLSRYAPTGQLTWTQSLGDEPKHAPLNLDSQTEPSSAVKTLSTVIEKNGLLYLQFNGAELMYSTPEFTQIRDTNLGANMIAGTLYYVHPDAGTTAMDGRYWYCKTSSNVNWNASNWVILANGTVGVHHAPDRLEYLIPIDPASWGDDQTIPIINGENTKTDLNGNTVKVFCHHTQLPLGIASH</sequence>